<keyword evidence="4" id="KW-0132">Cell division</keyword>
<feature type="compositionally biased region" description="Acidic residues" evidence="8">
    <location>
        <begin position="310"/>
        <end position="322"/>
    </location>
</feature>
<dbReference type="RefSeq" id="WP_283382430.1">
    <property type="nucleotide sequence ID" value="NZ_JASHIE010000011.1"/>
</dbReference>
<keyword evidence="10" id="KW-1185">Reference proteome</keyword>
<comment type="caution">
    <text evidence="9">The sequence shown here is derived from an EMBL/GenBank/DDBJ whole genome shotgun (WGS) entry which is preliminary data.</text>
</comment>
<dbReference type="EMBL" id="JASHIE010000011">
    <property type="protein sequence ID" value="MDI9876023.1"/>
    <property type="molecule type" value="Genomic_DNA"/>
</dbReference>
<evidence type="ECO:0000256" key="3">
    <source>
        <dbReference type="ARBA" id="ARBA00022490"/>
    </source>
</evidence>
<evidence type="ECO:0000256" key="7">
    <source>
        <dbReference type="SAM" id="Coils"/>
    </source>
</evidence>
<feature type="coiled-coil region" evidence="7">
    <location>
        <begin position="97"/>
        <end position="124"/>
    </location>
</feature>
<reference evidence="9 10" key="1">
    <citation type="submission" date="2023-05" db="EMBL/GenBank/DDBJ databases">
        <title>Novel species of genus Flectobacillus isolated from stream in China.</title>
        <authorList>
            <person name="Lu H."/>
        </authorList>
    </citation>
    <scope>NUCLEOTIDE SEQUENCE [LARGE SCALE GENOMIC DNA]</scope>
    <source>
        <strain evidence="9 10">LFS242W</strain>
    </source>
</reference>
<comment type="similarity">
    <text evidence="2">Belongs to the DivIVA family.</text>
</comment>
<protein>
    <submittedName>
        <fullName evidence="9">DivIVA domain-containing protein</fullName>
    </submittedName>
</protein>
<evidence type="ECO:0000313" key="9">
    <source>
        <dbReference type="EMBL" id="MDI9876023.1"/>
    </source>
</evidence>
<evidence type="ECO:0000256" key="5">
    <source>
        <dbReference type="ARBA" id="ARBA00023054"/>
    </source>
</evidence>
<keyword evidence="5 7" id="KW-0175">Coiled coil</keyword>
<name>A0ABT6Z4H5_9BACT</name>
<feature type="region of interest" description="Disordered" evidence="8">
    <location>
        <begin position="310"/>
        <end position="339"/>
    </location>
</feature>
<dbReference type="PANTHER" id="PTHR35794">
    <property type="entry name" value="CELL DIVISION PROTEIN DIVIVA"/>
    <property type="match status" value="1"/>
</dbReference>
<sequence>MRITPLEIRQHTFDKSFRGYDTESVDAFLLSLSQEWERVAEEVRVTKQLLDRAEQEVTRVKEIESSLFKTIKVAEEAQKEINEKAHQEASKIIDDAKLSAEKIVEEAKAQAAQIEEDAKRQSNIAIADAEARASFLVEEADSKLKTFERDTKSLEKYKDLLVLELKKFATDTLDKISKFEERTTISNDSEITPAEGIIPVTEEPIAEVEESIEASIATEELPAVVENIPQELDPDVFDEEEGELPTVSSVLQDEQEASEFSIDEKLPSLSSILESEADVIDNPLLESLIQQPEPIETSENVPTIEAIAEENEVVEEPQEETSEVVTSSDENTEENAQAKDPYKFIKKIKKSGDSKGLPTVSSVMEELKKDNPGGIANGGGSFFDAF</sequence>
<evidence type="ECO:0000256" key="6">
    <source>
        <dbReference type="ARBA" id="ARBA00023306"/>
    </source>
</evidence>
<keyword evidence="6" id="KW-0131">Cell cycle</keyword>
<dbReference type="NCBIfam" id="TIGR03544">
    <property type="entry name" value="DivI1A_domain"/>
    <property type="match status" value="1"/>
</dbReference>
<dbReference type="InterPro" id="IPR019933">
    <property type="entry name" value="DivIVA_domain"/>
</dbReference>
<accession>A0ABT6Z4H5</accession>
<evidence type="ECO:0000313" key="10">
    <source>
        <dbReference type="Proteomes" id="UP001225761"/>
    </source>
</evidence>
<comment type="subcellular location">
    <subcellularLocation>
        <location evidence="1">Cytoplasm</location>
    </subcellularLocation>
</comment>
<organism evidence="9 10">
    <name type="scientific">Flectobacillus rivi</name>
    <dbReference type="NCBI Taxonomy" id="2984209"/>
    <lineage>
        <taxon>Bacteria</taxon>
        <taxon>Pseudomonadati</taxon>
        <taxon>Bacteroidota</taxon>
        <taxon>Cytophagia</taxon>
        <taxon>Cytophagales</taxon>
        <taxon>Flectobacillaceae</taxon>
        <taxon>Flectobacillus</taxon>
    </lineage>
</organism>
<evidence type="ECO:0000256" key="8">
    <source>
        <dbReference type="SAM" id="MobiDB-lite"/>
    </source>
</evidence>
<keyword evidence="3" id="KW-0963">Cytoplasm</keyword>
<dbReference type="Proteomes" id="UP001225761">
    <property type="component" value="Unassembled WGS sequence"/>
</dbReference>
<dbReference type="Pfam" id="PF05103">
    <property type="entry name" value="DivIVA"/>
    <property type="match status" value="1"/>
</dbReference>
<evidence type="ECO:0000256" key="1">
    <source>
        <dbReference type="ARBA" id="ARBA00004496"/>
    </source>
</evidence>
<dbReference type="InterPro" id="IPR007793">
    <property type="entry name" value="DivIVA_fam"/>
</dbReference>
<gene>
    <name evidence="9" type="ORF">QM481_15920</name>
</gene>
<dbReference type="PANTHER" id="PTHR35794:SF2">
    <property type="entry name" value="CELL DIVISION PROTEIN DIVIVA"/>
    <property type="match status" value="1"/>
</dbReference>
<evidence type="ECO:0000256" key="2">
    <source>
        <dbReference type="ARBA" id="ARBA00009008"/>
    </source>
</evidence>
<proteinExistence type="inferred from homology"/>
<dbReference type="Gene3D" id="6.10.250.660">
    <property type="match status" value="1"/>
</dbReference>
<evidence type="ECO:0000256" key="4">
    <source>
        <dbReference type="ARBA" id="ARBA00022618"/>
    </source>
</evidence>